<dbReference type="RefSeq" id="WP_317121176.1">
    <property type="nucleotide sequence ID" value="NZ_JAWJBA010000001.1"/>
</dbReference>
<comment type="caution">
    <text evidence="3">The sequence shown here is derived from an EMBL/GenBank/DDBJ whole genome shotgun (WGS) entry which is preliminary data.</text>
</comment>
<feature type="transmembrane region" description="Helical" evidence="2">
    <location>
        <begin position="20"/>
        <end position="39"/>
    </location>
</feature>
<protein>
    <submittedName>
        <fullName evidence="3">Uncharacterized protein</fullName>
    </submittedName>
</protein>
<evidence type="ECO:0000313" key="4">
    <source>
        <dbReference type="Proteomes" id="UP001287282"/>
    </source>
</evidence>
<feature type="region of interest" description="Disordered" evidence="1">
    <location>
        <begin position="68"/>
        <end position="88"/>
    </location>
</feature>
<keyword evidence="2" id="KW-0812">Transmembrane</keyword>
<sequence>MESENKKSFITKAFNKSMGIILAISVLFIIGATVIGYNMGNNNATTELEGEKVTLEEIKQQIVAYEQEQMGHEEKTAESKADYASKKQELDDLSEEYREVKALVRRSDELSSQIKEIEQSLEQKESEVSSLDGELSEKHSELEQLINSIVEKKEEPRVLSAGVFTVGTDLPAGRYKIEPNGGSGNYFVNGGMKTNIILGKGDSFYLSEYIMAFSDGDEIEATLPVKYTPVE</sequence>
<dbReference type="EMBL" id="JAWJBA010000001">
    <property type="protein sequence ID" value="MDV2683951.1"/>
    <property type="molecule type" value="Genomic_DNA"/>
</dbReference>
<feature type="compositionally biased region" description="Basic and acidic residues" evidence="1">
    <location>
        <begin position="69"/>
        <end position="88"/>
    </location>
</feature>
<name>A0ABU3X7S4_9BACI</name>
<keyword evidence="4" id="KW-1185">Reference proteome</keyword>
<keyword evidence="2" id="KW-0472">Membrane</keyword>
<evidence type="ECO:0000313" key="3">
    <source>
        <dbReference type="EMBL" id="MDV2683951.1"/>
    </source>
</evidence>
<dbReference type="Gene3D" id="3.40.50.300">
    <property type="entry name" value="P-loop containing nucleotide triphosphate hydrolases"/>
    <property type="match status" value="1"/>
</dbReference>
<accession>A0ABU3X7S4</accession>
<reference evidence="3 4" key="1">
    <citation type="submission" date="2023-10" db="EMBL/GenBank/DDBJ databases">
        <title>Screening of Alkalihalobacillus lindianensis BZ-TG-R113 and Its Alleviation of Salt Stress on Rapeseed Growth.</title>
        <authorList>
            <person name="Zhao B."/>
            <person name="Guo T."/>
        </authorList>
    </citation>
    <scope>NUCLEOTIDE SEQUENCE [LARGE SCALE GENOMIC DNA]</scope>
    <source>
        <strain evidence="3 4">BZ-TG-R113</strain>
    </source>
</reference>
<proteinExistence type="predicted"/>
<keyword evidence="2" id="KW-1133">Transmembrane helix</keyword>
<evidence type="ECO:0000256" key="1">
    <source>
        <dbReference type="SAM" id="MobiDB-lite"/>
    </source>
</evidence>
<dbReference type="Proteomes" id="UP001287282">
    <property type="component" value="Unassembled WGS sequence"/>
</dbReference>
<organism evidence="3 4">
    <name type="scientific">Alkalihalophilus lindianensis</name>
    <dbReference type="NCBI Taxonomy" id="1630542"/>
    <lineage>
        <taxon>Bacteria</taxon>
        <taxon>Bacillati</taxon>
        <taxon>Bacillota</taxon>
        <taxon>Bacilli</taxon>
        <taxon>Bacillales</taxon>
        <taxon>Bacillaceae</taxon>
        <taxon>Alkalihalophilus</taxon>
    </lineage>
</organism>
<dbReference type="InterPro" id="IPR027417">
    <property type="entry name" value="P-loop_NTPase"/>
</dbReference>
<evidence type="ECO:0000256" key="2">
    <source>
        <dbReference type="SAM" id="Phobius"/>
    </source>
</evidence>
<gene>
    <name evidence="3" type="ORF">RYX56_06120</name>
</gene>